<evidence type="ECO:0000313" key="1">
    <source>
        <dbReference type="EMBL" id="MCD7039475.1"/>
    </source>
</evidence>
<reference evidence="1 2" key="1">
    <citation type="journal article" date="2022" name="Int. J. Syst. Evol. Microbiol.">
        <title>Pseudomonas petroselini sp. nov., a pathogen causing bacterial rot of parsley in Japan.</title>
        <authorList>
            <person name="Sawada H."/>
            <person name="Fujikawa T."/>
            <person name="Osada S."/>
            <person name="Satou M."/>
        </authorList>
    </citation>
    <scope>NUCLEOTIDE SEQUENCE [LARGE SCALE GENOMIC DNA]</scope>
    <source>
        <strain evidence="1 2">MAFF 311096</strain>
    </source>
</reference>
<organism evidence="1 2">
    <name type="scientific">Pseudomonas petroselini</name>
    <dbReference type="NCBI Taxonomy" id="2899822"/>
    <lineage>
        <taxon>Bacteria</taxon>
        <taxon>Pseudomonadati</taxon>
        <taxon>Pseudomonadota</taxon>
        <taxon>Gammaproteobacteria</taxon>
        <taxon>Pseudomonadales</taxon>
        <taxon>Pseudomonadaceae</taxon>
        <taxon>Pseudomonas</taxon>
    </lineage>
</organism>
<reference evidence="1 2" key="2">
    <citation type="journal article" date="2023" name="Plant Pathol.">
        <title>Dismantling and reorganizing Pseudomonas marginalis sensu#lato.</title>
        <authorList>
            <person name="Sawada H."/>
            <person name="Fujikawa T."/>
            <person name="Satou M."/>
        </authorList>
    </citation>
    <scope>NUCLEOTIDE SEQUENCE [LARGE SCALE GENOMIC DNA]</scope>
    <source>
        <strain evidence="1 2">MAFF 311096</strain>
    </source>
</reference>
<dbReference type="Pfam" id="PF06551">
    <property type="entry name" value="DUF1120"/>
    <property type="match status" value="1"/>
</dbReference>
<dbReference type="EMBL" id="JAJOZI010000068">
    <property type="protein sequence ID" value="MCD7039475.1"/>
    <property type="molecule type" value="Genomic_DNA"/>
</dbReference>
<evidence type="ECO:0000313" key="2">
    <source>
        <dbReference type="Proteomes" id="UP001154922"/>
    </source>
</evidence>
<sequence>MPVISRLCRPLAGLVGLAGVALGTPALGDECRLSLSQSSVDFGQFNRSVQSTPATQYPVGEQHLSLTLACDHVTDMSLFYNAVSNGAERFRFAEHGEYALRLRNGVLDGQAVELGVIAGQGQPPGEIAAQLAWRPTVGVVPVRAGAPVQGKTFSVQLDISAWAEEPALRVRDALVWETSGVFEASAGAASRELQLRATFAPTACELSLSGGGVVDFGRISRNDLNSGQSTRLPSKSLMLNLGCDAPTRFALRMQDNRDGSATVNSEIYYGLGLDQSANRIGLYSLVFDPTDASADSFPRLYRTDSTTAGVAWSLSNASPLPVGANSYLGFSPIGGSQAGPVAIQHLSSRVTVEAVIAPTNTLDLSSDVVLDGSATLEIIYL</sequence>
<dbReference type="InterPro" id="IPR010546">
    <property type="entry name" value="DUF1120"/>
</dbReference>
<accession>A0ABS8QUQ5</accession>
<protein>
    <submittedName>
        <fullName evidence="1">DUF1120 domain-containing protein</fullName>
    </submittedName>
</protein>
<proteinExistence type="predicted"/>
<gene>
    <name evidence="1" type="ORF">LRQ20_14190</name>
</gene>
<dbReference type="Proteomes" id="UP001154922">
    <property type="component" value="Unassembled WGS sequence"/>
</dbReference>
<keyword evidence="2" id="KW-1185">Reference proteome</keyword>
<comment type="caution">
    <text evidence="1">The sequence shown here is derived from an EMBL/GenBank/DDBJ whole genome shotgun (WGS) entry which is preliminary data.</text>
</comment>
<dbReference type="RefSeq" id="WP_231808599.1">
    <property type="nucleotide sequence ID" value="NZ_JAJOZH010000349.1"/>
</dbReference>
<name>A0ABS8QUQ5_9PSED</name>